<accession>A0A9Q2Y0E0</accession>
<dbReference type="AlphaFoldDB" id="A0A9Q2Y0E0"/>
<dbReference type="EMBL" id="WVBC01000030">
    <property type="protein sequence ID" value="NKT78088.1"/>
    <property type="molecule type" value="Genomic_DNA"/>
</dbReference>
<proteinExistence type="predicted"/>
<dbReference type="EMBL" id="WUXR01000012">
    <property type="protein sequence ID" value="MBM4567435.1"/>
    <property type="molecule type" value="Genomic_DNA"/>
</dbReference>
<evidence type="ECO:0000313" key="4">
    <source>
        <dbReference type="Proteomes" id="UP000603463"/>
    </source>
</evidence>
<dbReference type="EMBL" id="WVBC01000030">
    <property type="protein sequence ID" value="NKT78156.1"/>
    <property type="molecule type" value="Genomic_DNA"/>
</dbReference>
<sequence length="150" mass="16437">MTLTRDDVIDVLTAAASVDLRKIGDADVAGWSATLRADLDRDLALEALRVHYATSAERLMPAHINKLAVQIRRDRAEREKAAEIITRPDRQLGGLPINADGDPVWTAYEVNDAIGRECPTCKQPPDHACINLATDTARKIPCQSRLKAQG</sequence>
<gene>
    <name evidence="1" type="ORF">GS441_19020</name>
    <name evidence="2" type="ORF">GS882_08220</name>
    <name evidence="3" type="ORF">GS882_08570</name>
</gene>
<organism evidence="3 4">
    <name type="scientific">Rhodococcus hoagii</name>
    <name type="common">Corynebacterium equii</name>
    <dbReference type="NCBI Taxonomy" id="43767"/>
    <lineage>
        <taxon>Bacteria</taxon>
        <taxon>Bacillati</taxon>
        <taxon>Actinomycetota</taxon>
        <taxon>Actinomycetes</taxon>
        <taxon>Mycobacteriales</taxon>
        <taxon>Nocardiaceae</taxon>
        <taxon>Prescottella</taxon>
    </lineage>
</organism>
<name>A0A9Q2Y0E0_RHOHA</name>
<dbReference type="RefSeq" id="WP_084962009.1">
    <property type="nucleotide sequence ID" value="NZ_JAJNNF010000077.1"/>
</dbReference>
<evidence type="ECO:0000313" key="3">
    <source>
        <dbReference type="EMBL" id="NKT78156.1"/>
    </source>
</evidence>
<dbReference type="Proteomes" id="UP000603463">
    <property type="component" value="Unassembled WGS sequence"/>
</dbReference>
<evidence type="ECO:0000313" key="1">
    <source>
        <dbReference type="EMBL" id="MBM4567435.1"/>
    </source>
</evidence>
<evidence type="ECO:0000313" key="2">
    <source>
        <dbReference type="EMBL" id="NKT78088.1"/>
    </source>
</evidence>
<reference evidence="3" key="2">
    <citation type="journal article" date="2020" name="Environ. Microbiol.">
        <title>The novel and transferable erm(51) gene confers Macrolides, Lincosamides, and Streptogramins B (MLSB) resistance to clonal Rhodococcus equi in the environment.</title>
        <authorList>
            <person name="Huber L."/>
            <person name="Giguere S."/>
            <person name="Slovis N.M."/>
            <person name="Alvarez-Narvaez S."/>
            <person name="Hart K.A."/>
            <person name="Greiter M."/>
            <person name="Morris E.R.A."/>
            <person name="Cohen N.D."/>
        </authorList>
    </citation>
    <scope>NUCLEOTIDE SEQUENCE</scope>
    <source>
        <strain evidence="3">Lh_116_1</strain>
    </source>
</reference>
<dbReference type="Proteomes" id="UP000808906">
    <property type="component" value="Unassembled WGS sequence"/>
</dbReference>
<comment type="caution">
    <text evidence="3">The sequence shown here is derived from an EMBL/GenBank/DDBJ whole genome shotgun (WGS) entry which is preliminary data.</text>
</comment>
<reference evidence="1" key="1">
    <citation type="submission" date="2019-11" db="EMBL/GenBank/DDBJ databases">
        <title>Spread of Macrolides and rifampicin resistant Rhodococcus equi in clinical isolates in the USA.</title>
        <authorList>
            <person name="Alvarez-Narvaez S."/>
            <person name="Huber L."/>
            <person name="Cohen N.D."/>
            <person name="Slovis N."/>
            <person name="Greiter M."/>
            <person name="Giguere S."/>
            <person name="Hart K."/>
        </authorList>
    </citation>
    <scope>NUCLEOTIDE SEQUENCE</scope>
    <source>
        <strain evidence="1">Lh_17</strain>
    </source>
</reference>
<protein>
    <submittedName>
        <fullName evidence="3">Uncharacterized protein</fullName>
    </submittedName>
</protein>